<proteinExistence type="predicted"/>
<keyword evidence="2" id="KW-1185">Reference proteome</keyword>
<protein>
    <submittedName>
        <fullName evidence="1">Uncharacterized protein</fullName>
    </submittedName>
</protein>
<evidence type="ECO:0000313" key="2">
    <source>
        <dbReference type="Proteomes" id="UP000637788"/>
    </source>
</evidence>
<name>A0A917R0L9_9ACTN</name>
<gene>
    <name evidence="1" type="ORF">GCM10010094_46390</name>
</gene>
<sequence length="118" mass="13105">MSASSRPLLFHKFGVDYRRALFGETPERQREFRPPTRSARSVCCPAYYASGSARPFTTRHSFRAVGQTPSTQSGHVEACLVLYVGGGLWLNFCGAVTLGSRWRHCSDWLDSEPCAGQC</sequence>
<reference evidence="1" key="1">
    <citation type="journal article" date="2014" name="Int. J. Syst. Evol. Microbiol.">
        <title>Complete genome sequence of Corynebacterium casei LMG S-19264T (=DSM 44701T), isolated from a smear-ripened cheese.</title>
        <authorList>
            <consortium name="US DOE Joint Genome Institute (JGI-PGF)"/>
            <person name="Walter F."/>
            <person name="Albersmeier A."/>
            <person name="Kalinowski J."/>
            <person name="Ruckert C."/>
        </authorList>
    </citation>
    <scope>NUCLEOTIDE SEQUENCE</scope>
    <source>
        <strain evidence="1">JCM 3035</strain>
    </source>
</reference>
<organism evidence="1 2">
    <name type="scientific">Streptomyces flaveus</name>
    <dbReference type="NCBI Taxonomy" id="66370"/>
    <lineage>
        <taxon>Bacteria</taxon>
        <taxon>Bacillati</taxon>
        <taxon>Actinomycetota</taxon>
        <taxon>Actinomycetes</taxon>
        <taxon>Kitasatosporales</taxon>
        <taxon>Streptomycetaceae</taxon>
        <taxon>Streptomyces</taxon>
        <taxon>Streptomyces aurantiacus group</taxon>
    </lineage>
</organism>
<evidence type="ECO:0000313" key="1">
    <source>
        <dbReference type="EMBL" id="GGK79836.1"/>
    </source>
</evidence>
<dbReference type="EMBL" id="BMPQ01000011">
    <property type="protein sequence ID" value="GGK79836.1"/>
    <property type="molecule type" value="Genomic_DNA"/>
</dbReference>
<reference evidence="1" key="2">
    <citation type="submission" date="2020-09" db="EMBL/GenBank/DDBJ databases">
        <authorList>
            <person name="Sun Q."/>
            <person name="Ohkuma M."/>
        </authorList>
    </citation>
    <scope>NUCLEOTIDE SEQUENCE</scope>
    <source>
        <strain evidence="1">JCM 3035</strain>
    </source>
</reference>
<accession>A0A917R0L9</accession>
<dbReference type="Proteomes" id="UP000637788">
    <property type="component" value="Unassembled WGS sequence"/>
</dbReference>
<comment type="caution">
    <text evidence="1">The sequence shown here is derived from an EMBL/GenBank/DDBJ whole genome shotgun (WGS) entry which is preliminary data.</text>
</comment>
<dbReference type="AlphaFoldDB" id="A0A917R0L9"/>